<dbReference type="AlphaFoldDB" id="S2J7R7"/>
<keyword evidence="2" id="KW-1185">Reference proteome</keyword>
<evidence type="ECO:0000313" key="2">
    <source>
        <dbReference type="Proteomes" id="UP000014254"/>
    </source>
</evidence>
<dbReference type="VEuPathDB" id="FungiDB:HMPREF1544_08881"/>
<name>S2J7R7_MUCC1</name>
<dbReference type="EMBL" id="KE124041">
    <property type="protein sequence ID" value="EPB84362.1"/>
    <property type="molecule type" value="Genomic_DNA"/>
</dbReference>
<dbReference type="InterPro" id="IPR036691">
    <property type="entry name" value="Endo/exonu/phosph_ase_sf"/>
</dbReference>
<reference evidence="2" key="1">
    <citation type="submission" date="2013-05" db="EMBL/GenBank/DDBJ databases">
        <title>The Genome sequence of Mucor circinelloides f. circinelloides 1006PhL.</title>
        <authorList>
            <consortium name="The Broad Institute Genomics Platform"/>
            <person name="Cuomo C."/>
            <person name="Earl A."/>
            <person name="Findley K."/>
            <person name="Lee S.C."/>
            <person name="Walker B."/>
            <person name="Young S."/>
            <person name="Zeng Q."/>
            <person name="Gargeya S."/>
            <person name="Fitzgerald M."/>
            <person name="Haas B."/>
            <person name="Abouelleil A."/>
            <person name="Allen A.W."/>
            <person name="Alvarado L."/>
            <person name="Arachchi H.M."/>
            <person name="Berlin A.M."/>
            <person name="Chapman S.B."/>
            <person name="Gainer-Dewar J."/>
            <person name="Goldberg J."/>
            <person name="Griggs A."/>
            <person name="Gujja S."/>
            <person name="Hansen M."/>
            <person name="Howarth C."/>
            <person name="Imamovic A."/>
            <person name="Ireland A."/>
            <person name="Larimer J."/>
            <person name="McCowan C."/>
            <person name="Murphy C."/>
            <person name="Pearson M."/>
            <person name="Poon T.W."/>
            <person name="Priest M."/>
            <person name="Roberts A."/>
            <person name="Saif S."/>
            <person name="Shea T."/>
            <person name="Sisk P."/>
            <person name="Sykes S."/>
            <person name="Wortman J."/>
            <person name="Nusbaum C."/>
            <person name="Birren B."/>
        </authorList>
    </citation>
    <scope>NUCLEOTIDE SEQUENCE [LARGE SCALE GENOMIC DNA]</scope>
    <source>
        <strain evidence="2">1006PhL</strain>
    </source>
</reference>
<evidence type="ECO:0000313" key="1">
    <source>
        <dbReference type="EMBL" id="EPB84362.1"/>
    </source>
</evidence>
<dbReference type="InParanoid" id="S2J7R7"/>
<dbReference type="Proteomes" id="UP000014254">
    <property type="component" value="Unassembled WGS sequence"/>
</dbReference>
<gene>
    <name evidence="1" type="ORF">HMPREF1544_08881</name>
</gene>
<dbReference type="SUPFAM" id="SSF56219">
    <property type="entry name" value="DNase I-like"/>
    <property type="match status" value="1"/>
</dbReference>
<dbReference type="STRING" id="1220926.S2J7R7"/>
<evidence type="ECO:0008006" key="3">
    <source>
        <dbReference type="Google" id="ProtNLM"/>
    </source>
</evidence>
<organism evidence="1 2">
    <name type="scientific">Mucor circinelloides f. circinelloides (strain 1006PhL)</name>
    <name type="common">Mucormycosis agent</name>
    <name type="synonym">Calyptromyces circinelloides</name>
    <dbReference type="NCBI Taxonomy" id="1220926"/>
    <lineage>
        <taxon>Eukaryota</taxon>
        <taxon>Fungi</taxon>
        <taxon>Fungi incertae sedis</taxon>
        <taxon>Mucoromycota</taxon>
        <taxon>Mucoromycotina</taxon>
        <taxon>Mucoromycetes</taxon>
        <taxon>Mucorales</taxon>
        <taxon>Mucorineae</taxon>
        <taxon>Mucoraceae</taxon>
        <taxon>Mucor</taxon>
    </lineage>
</organism>
<protein>
    <recommendedName>
        <fullName evidence="3">Endonuclease/exonuclease/phosphatase domain-containing protein</fullName>
    </recommendedName>
</protein>
<dbReference type="Gene3D" id="3.60.10.10">
    <property type="entry name" value="Endonuclease/exonuclease/phosphatase"/>
    <property type="match status" value="1"/>
</dbReference>
<proteinExistence type="predicted"/>
<sequence length="241" mass="27631">MDILCLQETNAADPDIQDRLDIQLQAKTSIWTQYCGVVSLDPAIQLDNAYVSTNGRLIICTVSHVNHLFHSFRLMNIYAPSTPYARYDFYADLLQLPYFRPFLSNLSTQSFRFPPDAPKLIVGDFNYNFSHFPSSIVYNQLEDPDFVTHLHLHHPHPPDTTSIISEDPSATPILDTNDPSNMPPSTKAQWLWHAMLQQHYRECSHHLQADPPLPTFTGGGYRSTIDYMYSEDQNCSNVFMF</sequence>
<dbReference type="OrthoDB" id="2289333at2759"/>
<accession>S2J7R7</accession>